<dbReference type="GO" id="GO:0043256">
    <property type="term" value="C:laminin complex"/>
    <property type="evidence" value="ECO:0007669"/>
    <property type="project" value="TreeGrafter"/>
</dbReference>
<dbReference type="Proteomes" id="UP000683360">
    <property type="component" value="Unassembled WGS sequence"/>
</dbReference>
<dbReference type="InterPro" id="IPR008979">
    <property type="entry name" value="Galactose-bd-like_sf"/>
</dbReference>
<dbReference type="EMBL" id="CAJPWZ010000295">
    <property type="protein sequence ID" value="CAG2189554.1"/>
    <property type="molecule type" value="Genomic_DNA"/>
</dbReference>
<feature type="domain" description="Laminin N-terminal" evidence="3">
    <location>
        <begin position="35"/>
        <end position="255"/>
    </location>
</feature>
<keyword evidence="2" id="KW-0424">Laminin EGF-like domain</keyword>
<proteinExistence type="predicted"/>
<keyword evidence="1" id="KW-1015">Disulfide bond</keyword>
<evidence type="ECO:0000259" key="3">
    <source>
        <dbReference type="PROSITE" id="PS51117"/>
    </source>
</evidence>
<organism evidence="4 5">
    <name type="scientific">Mytilus edulis</name>
    <name type="common">Blue mussel</name>
    <dbReference type="NCBI Taxonomy" id="6550"/>
    <lineage>
        <taxon>Eukaryota</taxon>
        <taxon>Metazoa</taxon>
        <taxon>Spiralia</taxon>
        <taxon>Lophotrochozoa</taxon>
        <taxon>Mollusca</taxon>
        <taxon>Bivalvia</taxon>
        <taxon>Autobranchia</taxon>
        <taxon>Pteriomorphia</taxon>
        <taxon>Mytilida</taxon>
        <taxon>Mytiloidea</taxon>
        <taxon>Mytilidae</taxon>
        <taxon>Mytilinae</taxon>
        <taxon>Mytilus</taxon>
    </lineage>
</organism>
<dbReference type="Pfam" id="PF00055">
    <property type="entry name" value="Laminin_N"/>
    <property type="match status" value="1"/>
</dbReference>
<dbReference type="InterPro" id="IPR008211">
    <property type="entry name" value="Laminin_N"/>
</dbReference>
<evidence type="ECO:0000256" key="1">
    <source>
        <dbReference type="ARBA" id="ARBA00023157"/>
    </source>
</evidence>
<evidence type="ECO:0000256" key="2">
    <source>
        <dbReference type="ARBA" id="ARBA00023292"/>
    </source>
</evidence>
<comment type="caution">
    <text evidence="4">The sequence shown here is derived from an EMBL/GenBank/DDBJ whole genome shotgun (WGS) entry which is preliminary data.</text>
</comment>
<protein>
    <submittedName>
        <fullName evidence="4">LAMB1</fullName>
    </submittedName>
</protein>
<dbReference type="Gene3D" id="2.60.120.260">
    <property type="entry name" value="Galactose-binding domain-like"/>
    <property type="match status" value="1"/>
</dbReference>
<dbReference type="InterPro" id="IPR050440">
    <property type="entry name" value="Laminin/Netrin_ECM"/>
</dbReference>
<evidence type="ECO:0000313" key="4">
    <source>
        <dbReference type="EMBL" id="CAG2189554.1"/>
    </source>
</evidence>
<dbReference type="GO" id="GO:0007411">
    <property type="term" value="P:axon guidance"/>
    <property type="evidence" value="ECO:0007669"/>
    <property type="project" value="TreeGrafter"/>
</dbReference>
<dbReference type="OrthoDB" id="5985440at2759"/>
<dbReference type="PANTHER" id="PTHR10574">
    <property type="entry name" value="NETRIN/LAMININ-RELATED"/>
    <property type="match status" value="1"/>
</dbReference>
<reference evidence="4" key="1">
    <citation type="submission" date="2021-03" db="EMBL/GenBank/DDBJ databases">
        <authorList>
            <person name="Bekaert M."/>
        </authorList>
    </citation>
    <scope>NUCLEOTIDE SEQUENCE</scope>
</reference>
<evidence type="ECO:0000313" key="5">
    <source>
        <dbReference type="Proteomes" id="UP000683360"/>
    </source>
</evidence>
<dbReference type="GO" id="GO:0009888">
    <property type="term" value="P:tissue development"/>
    <property type="evidence" value="ECO:0007669"/>
    <property type="project" value="TreeGrafter"/>
</dbReference>
<sequence>MALNLETGSKQTARMVRNLDNERIILPGIRQPRCEQGSCYPATGDLLIGREDSLSSTSTCGLNSPERYCIVSHLEEDAKCFVCDSRYERESHNITNIVWSYGNRYTRWWQAEAGKQQVSIQLDLEAEFHFTHLIMTFKTFRPKAMLIERSYDRGNTWRVYRYFAEDCVASFPGVKRWPPKTLEDIICDDSYSDVAPSTEGETCIKSISEKDTEFTDANECFKTAKAEIKSVGKGDIIHYPEIDSKDHTNPYKAFI</sequence>
<dbReference type="GO" id="GO:0009887">
    <property type="term" value="P:animal organ morphogenesis"/>
    <property type="evidence" value="ECO:0007669"/>
    <property type="project" value="TreeGrafter"/>
</dbReference>
<gene>
    <name evidence="4" type="ORF">MEDL_4890</name>
</gene>
<dbReference type="GO" id="GO:0016477">
    <property type="term" value="P:cell migration"/>
    <property type="evidence" value="ECO:0007669"/>
    <property type="project" value="TreeGrafter"/>
</dbReference>
<dbReference type="AlphaFoldDB" id="A0A8S3PZA7"/>
<dbReference type="SUPFAM" id="SSF49785">
    <property type="entry name" value="Galactose-binding domain-like"/>
    <property type="match status" value="1"/>
</dbReference>
<dbReference type="GO" id="GO:0034446">
    <property type="term" value="P:substrate adhesion-dependent cell spreading"/>
    <property type="evidence" value="ECO:0007669"/>
    <property type="project" value="TreeGrafter"/>
</dbReference>
<dbReference type="SMART" id="SM00136">
    <property type="entry name" value="LamNT"/>
    <property type="match status" value="1"/>
</dbReference>
<name>A0A8S3PZA7_MYTED</name>
<accession>A0A8S3PZA7</accession>
<dbReference type="GO" id="GO:0070831">
    <property type="term" value="P:basement membrane assembly"/>
    <property type="evidence" value="ECO:0007669"/>
    <property type="project" value="TreeGrafter"/>
</dbReference>
<keyword evidence="5" id="KW-1185">Reference proteome</keyword>
<dbReference type="PANTHER" id="PTHR10574:SF375">
    <property type="entry name" value="LAMININ SUBUNIT BETA-1"/>
    <property type="match status" value="1"/>
</dbReference>
<dbReference type="PROSITE" id="PS51117">
    <property type="entry name" value="LAMININ_NTER"/>
    <property type="match status" value="1"/>
</dbReference>